<evidence type="ECO:0000259" key="1">
    <source>
        <dbReference type="Pfam" id="PF13843"/>
    </source>
</evidence>
<comment type="caution">
    <text evidence="2">The sequence shown here is derived from an EMBL/GenBank/DDBJ whole genome shotgun (WGS) entry which is preliminary data.</text>
</comment>
<evidence type="ECO:0000313" key="3">
    <source>
        <dbReference type="Proteomes" id="UP001607303"/>
    </source>
</evidence>
<evidence type="ECO:0000313" key="2">
    <source>
        <dbReference type="EMBL" id="KAL2736790.1"/>
    </source>
</evidence>
<protein>
    <submittedName>
        <fullName evidence="2">PiggyBac transposable element-derived protein 4-like</fullName>
    </submittedName>
</protein>
<sequence length="84" mass="9921">MTCLALLINIPFLKICMNFPKIFLCSIPTYTEMSHFDPTEQVWNKFVENNQMYYKPETAIIIDEQLFPAKVKCKFTQYITNQTS</sequence>
<dbReference type="InterPro" id="IPR029526">
    <property type="entry name" value="PGBD"/>
</dbReference>
<dbReference type="AlphaFoldDB" id="A0ABD2BVI7"/>
<name>A0ABD2BVI7_VESMC</name>
<keyword evidence="3" id="KW-1185">Reference proteome</keyword>
<organism evidence="2 3">
    <name type="scientific">Vespula maculifrons</name>
    <name type="common">Eastern yellow jacket</name>
    <name type="synonym">Wasp</name>
    <dbReference type="NCBI Taxonomy" id="7453"/>
    <lineage>
        <taxon>Eukaryota</taxon>
        <taxon>Metazoa</taxon>
        <taxon>Ecdysozoa</taxon>
        <taxon>Arthropoda</taxon>
        <taxon>Hexapoda</taxon>
        <taxon>Insecta</taxon>
        <taxon>Pterygota</taxon>
        <taxon>Neoptera</taxon>
        <taxon>Endopterygota</taxon>
        <taxon>Hymenoptera</taxon>
        <taxon>Apocrita</taxon>
        <taxon>Aculeata</taxon>
        <taxon>Vespoidea</taxon>
        <taxon>Vespidae</taxon>
        <taxon>Vespinae</taxon>
        <taxon>Vespula</taxon>
    </lineage>
</organism>
<gene>
    <name evidence="2" type="ORF">V1477_013299</name>
</gene>
<reference evidence="2 3" key="1">
    <citation type="journal article" date="2024" name="Ann. Entomol. Soc. Am.">
        <title>Genomic analyses of the southern and eastern yellowjacket wasps (Hymenoptera: Vespidae) reveal evolutionary signatures of social life.</title>
        <authorList>
            <person name="Catto M.A."/>
            <person name="Caine P.B."/>
            <person name="Orr S.E."/>
            <person name="Hunt B.G."/>
            <person name="Goodisman M.A.D."/>
        </authorList>
    </citation>
    <scope>NUCLEOTIDE SEQUENCE [LARGE SCALE GENOMIC DNA]</scope>
    <source>
        <strain evidence="2">232</strain>
        <tissue evidence="2">Head and thorax</tissue>
    </source>
</reference>
<feature type="domain" description="PiggyBac transposable element-derived protein" evidence="1">
    <location>
        <begin position="34"/>
        <end position="81"/>
    </location>
</feature>
<accession>A0ABD2BVI7</accession>
<proteinExistence type="predicted"/>
<dbReference type="Proteomes" id="UP001607303">
    <property type="component" value="Unassembled WGS sequence"/>
</dbReference>
<dbReference type="EMBL" id="JAYRBN010000066">
    <property type="protein sequence ID" value="KAL2736790.1"/>
    <property type="molecule type" value="Genomic_DNA"/>
</dbReference>
<dbReference type="Pfam" id="PF13843">
    <property type="entry name" value="DDE_Tnp_1_7"/>
    <property type="match status" value="1"/>
</dbReference>